<organism evidence="7 8">
    <name type="scientific">Magnetospirillum aberrantis SpK</name>
    <dbReference type="NCBI Taxonomy" id="908842"/>
    <lineage>
        <taxon>Bacteria</taxon>
        <taxon>Pseudomonadati</taxon>
        <taxon>Pseudomonadota</taxon>
        <taxon>Alphaproteobacteria</taxon>
        <taxon>Rhodospirillales</taxon>
        <taxon>Rhodospirillaceae</taxon>
        <taxon>Magnetospirillum</taxon>
    </lineage>
</organism>
<dbReference type="RefSeq" id="WP_163673532.1">
    <property type="nucleotide sequence ID" value="NZ_JAAIYP010000001.1"/>
</dbReference>
<name>A0A7C9URD8_9PROT</name>
<accession>A0A7C9URD8</accession>
<dbReference type="GO" id="GO:0006538">
    <property type="term" value="P:L-glutamate catabolic process"/>
    <property type="evidence" value="ECO:0007669"/>
    <property type="project" value="InterPro"/>
</dbReference>
<evidence type="ECO:0000259" key="2">
    <source>
        <dbReference type="Pfam" id="PF05088"/>
    </source>
</evidence>
<dbReference type="Pfam" id="PF21077">
    <property type="entry name" value="GDH_ACT3"/>
    <property type="match status" value="1"/>
</dbReference>
<reference evidence="7 8" key="1">
    <citation type="submission" date="2020-02" db="EMBL/GenBank/DDBJ databases">
        <authorList>
            <person name="Dziuba M."/>
            <person name="Kuznetsov B."/>
            <person name="Mardanov A."/>
            <person name="Ravin N."/>
            <person name="Grouzdev D."/>
        </authorList>
    </citation>
    <scope>NUCLEOTIDE SEQUENCE [LARGE SCALE GENOMIC DNA]</scope>
    <source>
        <strain evidence="7 8">SpK</strain>
    </source>
</reference>
<dbReference type="InterPro" id="IPR007780">
    <property type="entry name" value="NAD_Glu_DH_bac"/>
</dbReference>
<dbReference type="InterPro" id="IPR049062">
    <property type="entry name" value="NAD_Glu_DH_ACT2"/>
</dbReference>
<dbReference type="Pfam" id="PF21075">
    <property type="entry name" value="GDH_ACT1"/>
    <property type="match status" value="1"/>
</dbReference>
<protein>
    <submittedName>
        <fullName evidence="7">NAD-glutamate dehydrogenase</fullName>
    </submittedName>
</protein>
<dbReference type="PIRSF" id="PIRSF036761">
    <property type="entry name" value="GDH_Mll4104"/>
    <property type="match status" value="1"/>
</dbReference>
<feature type="domain" description="NAD-specific glutamate dehydrogenase C-terminal" evidence="3">
    <location>
        <begin position="1249"/>
        <end position="1584"/>
    </location>
</feature>
<dbReference type="Pfam" id="PF21074">
    <property type="entry name" value="GDH_C"/>
    <property type="match status" value="1"/>
</dbReference>
<dbReference type="Pfam" id="PF21073">
    <property type="entry name" value="GDH_HM1"/>
    <property type="match status" value="1"/>
</dbReference>
<feature type="domain" description="NAD-glutamate dehydrogenase ACT2" evidence="5">
    <location>
        <begin position="403"/>
        <end position="491"/>
    </location>
</feature>
<keyword evidence="1" id="KW-0560">Oxidoreductase</keyword>
<dbReference type="Pfam" id="PF21079">
    <property type="entry name" value="GDH_HM2"/>
    <property type="match status" value="1"/>
</dbReference>
<proteinExistence type="predicted"/>
<dbReference type="InterPro" id="IPR049058">
    <property type="entry name" value="NAD_Glu_DH_HM2"/>
</dbReference>
<dbReference type="InterPro" id="IPR046346">
    <property type="entry name" value="Aminoacid_DH-like_N_sf"/>
</dbReference>
<dbReference type="Pfam" id="PF21078">
    <property type="entry name" value="GDH_HM3"/>
    <property type="match status" value="1"/>
</dbReference>
<evidence type="ECO:0000313" key="7">
    <source>
        <dbReference type="EMBL" id="NFV78527.1"/>
    </source>
</evidence>
<dbReference type="PANTHER" id="PTHR43403">
    <property type="entry name" value="NAD-SPECIFIC GLUTAMATE DEHYDROGENASE"/>
    <property type="match status" value="1"/>
</dbReference>
<evidence type="ECO:0000313" key="8">
    <source>
        <dbReference type="Proteomes" id="UP000480684"/>
    </source>
</evidence>
<dbReference type="PANTHER" id="PTHR43403:SF1">
    <property type="entry name" value="NAD-SPECIFIC GLUTAMATE DEHYDROGENASE"/>
    <property type="match status" value="1"/>
</dbReference>
<dbReference type="GO" id="GO:0004352">
    <property type="term" value="F:glutamate dehydrogenase (NAD+) activity"/>
    <property type="evidence" value="ECO:0007669"/>
    <property type="project" value="InterPro"/>
</dbReference>
<dbReference type="EMBL" id="JAAIYP010000001">
    <property type="protein sequence ID" value="NFV78527.1"/>
    <property type="molecule type" value="Genomic_DNA"/>
</dbReference>
<dbReference type="InterPro" id="IPR049056">
    <property type="entry name" value="NAD_Glu_DH_HM3"/>
</dbReference>
<feature type="domain" description="NAD-glutamate dehydrogenase N-terminal ACT1" evidence="4">
    <location>
        <begin position="37"/>
        <end position="174"/>
    </location>
</feature>
<dbReference type="InterPro" id="IPR028971">
    <property type="entry name" value="NAD-GDH_cat"/>
</dbReference>
<dbReference type="InterPro" id="IPR024727">
    <property type="entry name" value="NAD_Glu_DH_N_ACT1"/>
</dbReference>
<feature type="domain" description="NAD-glutamate dehydrogenase catalytic" evidence="2">
    <location>
        <begin position="716"/>
        <end position="1203"/>
    </location>
</feature>
<sequence>MIRPADFLKSTLTEDMSTRAATRLDPVRARLVSHLAPLYLAGVPAADLEAVDGEQMFAVMVGLLDFAAERPMNEPKIRVFNPDPDRDGWASPHSVVEIVNDDMPFLVDSVAMVLAGAGIAIHQLVHPIVRATRDDKNALTALEGAPTGGGASLESLMHVEIDRQDAEGKAALLEQLTHTLGQARAAVVDWQAMRERIRAVTADLDRDNDEDEATAFLDWLYDDHFTFLGYRHFLLSGHGDAPDIRVEPAHSLGILRDETSHVFDDTLALSDMPPEIRAFLTRPGALMVTKSARHAPVHRPVHMDIIGIKHLDKKGRVIGLHAFLGLFTAAAYTRAPSAIPLLRRKVSRVQSNAGFPPFGHDAKVLGNILETYPRDELFQISEAQLTANALGILHLQDRPRVALFVRRDEFGRFVSCLVFLPRDRYDTPLRLAVIRLLEQAYGGRLDAYYTQVADGPLARLHVIVRIPAGSRPMADEAELQSRIAELARSWSDHLQAALVQAHGEGEGLRLARRWRDAFPLSYREAHSALAAVADVERLEAVTSGADLGVNLYRPIEAGPGQARLKLLHAGSTVPLSDVLPLLEAMGLRVIAEVPHEVRPADGGESAWIHDFQLESEAPLDLAARGADFEQALLAVWRGEAESDGFNRLVLAAGLNWRQVMVLRAYAKYLRQAGSTLSQAYVERALAGNAEPAALLVKLFETRFIPGGDEDKARSALETALEKVSSADDDRILRRFLNLIGATLRTNYTLGRPYLSFKLDSRAIDDLPLPRPMVEIFVYSPRMEGIHLRGGKVARGGIRWSDRREDFRTEILGLMKAQMVKNAVIVPVGAKGGFVVKRPPAGGDRAALQAEGIECYRTLIRGMLDLTDNLAGGAVVAPAGLIRHDGDDPYLVVAADKGTATFSDIANGLSLEYGFWLGDAFASGGSKGYDHKVMGITARGAWEAVKRHFRELGIDTQAESFTVVGVGDMSGDVFGNAMLCSPHIRLVAAFNHSHIFVDPEPDAASSFVERQRLFQAAKAWPDYDPKAISAGGGVFSRAAKSIPVSPEMRARFGIQAATVTPTQLIRILLTQPVDLLFFGGIGTYIKSSEESQAEAGDRTNDALRVDGRDLRARVVGEGANLGCTQLGRIEYALKGGRLNTDAIDNSAGVDTSDHEVNIKILLGDLVAAGDMTGKQRDLLLASMTDEVAALVLRDNYLQTQALSIMAEQGAELLDGQVRFMRLLEKSGRLDRAIEFLPDDDTLAERAARHQGLVRPELSVLLAYAKLWLHDSVLASELPDDPFLAGDLVRTFPSALRERFATEIGGHRLRREIIATAVTNSMVNRVGVAFVAECAEKTGHGPADVARAYIVARDAYGLRDIWARVEALDGTVPASVQHAMLAESGRLLERATGWVLRSVPTPFDIGAAIGELQPGIAALRAALSAILPSETAEGVAARSADYQAQGVPADLAWDVANLIVLASAADIVRIAARQGMAVEEAGSLYFAIGHRFGLGSLRASAETLAVGGHWQKLAAAAVIEDLYGSQRDLTLQVAAKAPGQKAAEALDVWGAEHRVAIDRTETVLAELRAARQVDLAMLTVAGRQLKAMVEK</sequence>
<evidence type="ECO:0000259" key="4">
    <source>
        <dbReference type="Pfam" id="PF21075"/>
    </source>
</evidence>
<evidence type="ECO:0000259" key="6">
    <source>
        <dbReference type="Pfam" id="PF21077"/>
    </source>
</evidence>
<dbReference type="Pfam" id="PF21076">
    <property type="entry name" value="GDH_ACT2"/>
    <property type="match status" value="1"/>
</dbReference>
<dbReference type="InterPro" id="IPR048381">
    <property type="entry name" value="GDH_C"/>
</dbReference>
<evidence type="ECO:0000256" key="1">
    <source>
        <dbReference type="ARBA" id="ARBA00023002"/>
    </source>
</evidence>
<dbReference type="Proteomes" id="UP000480684">
    <property type="component" value="Unassembled WGS sequence"/>
</dbReference>
<dbReference type="SUPFAM" id="SSF53223">
    <property type="entry name" value="Aminoacid dehydrogenase-like, N-terminal domain"/>
    <property type="match status" value="1"/>
</dbReference>
<feature type="domain" description="NAD-glutamate dehydrogenase ACT3" evidence="6">
    <location>
        <begin position="546"/>
        <end position="620"/>
    </location>
</feature>
<comment type="caution">
    <text evidence="7">The sequence shown here is derived from an EMBL/GenBank/DDBJ whole genome shotgun (WGS) entry which is preliminary data.</text>
</comment>
<dbReference type="InterPro" id="IPR036291">
    <property type="entry name" value="NAD(P)-bd_dom_sf"/>
</dbReference>
<dbReference type="Pfam" id="PF05088">
    <property type="entry name" value="Bac_GDH_CD"/>
    <property type="match status" value="1"/>
</dbReference>
<keyword evidence="8" id="KW-1185">Reference proteome</keyword>
<dbReference type="InterPro" id="IPR049064">
    <property type="entry name" value="NAD_Glu_DH_ACT3"/>
</dbReference>
<gene>
    <name evidence="7" type="ORF">G4223_00155</name>
</gene>
<dbReference type="InterPro" id="IPR049059">
    <property type="entry name" value="NAD_Glu_DH_HM1"/>
</dbReference>
<dbReference type="Gene3D" id="3.40.50.720">
    <property type="entry name" value="NAD(P)-binding Rossmann-like Domain"/>
    <property type="match status" value="1"/>
</dbReference>
<evidence type="ECO:0000259" key="5">
    <source>
        <dbReference type="Pfam" id="PF21076"/>
    </source>
</evidence>
<evidence type="ECO:0000259" key="3">
    <source>
        <dbReference type="Pfam" id="PF21074"/>
    </source>
</evidence>
<dbReference type="GO" id="GO:0004069">
    <property type="term" value="F:L-aspartate:2-oxoglutarate aminotransferase activity"/>
    <property type="evidence" value="ECO:0007669"/>
    <property type="project" value="InterPro"/>
</dbReference>
<dbReference type="SUPFAM" id="SSF51735">
    <property type="entry name" value="NAD(P)-binding Rossmann-fold domains"/>
    <property type="match status" value="1"/>
</dbReference>